<dbReference type="PANTHER" id="PTHR30065:SF1">
    <property type="entry name" value="SURFACE PRESENTATION OF ANTIGENS PROTEIN SPAR"/>
    <property type="match status" value="1"/>
</dbReference>
<evidence type="ECO:0000256" key="3">
    <source>
        <dbReference type="ARBA" id="ARBA00022475"/>
    </source>
</evidence>
<reference evidence="8 9" key="1">
    <citation type="submission" date="2019-01" db="EMBL/GenBank/DDBJ databases">
        <title>Complete genome of a denitifying bacterium Halomons sp. BC-M4-5.</title>
        <authorList>
            <person name="Wang L."/>
            <person name="Shao Z."/>
        </authorList>
    </citation>
    <scope>NUCLEOTIDE SEQUENCE [LARGE SCALE GENOMIC DNA]</scope>
    <source>
        <strain evidence="8 9">BC-M4-5</strain>
    </source>
</reference>
<protein>
    <submittedName>
        <fullName evidence="8">EscT/YscT/HrcT family type III secretion system export apparatus protein</fullName>
    </submittedName>
</protein>
<proteinExistence type="inferred from homology"/>
<keyword evidence="5 7" id="KW-1133">Transmembrane helix</keyword>
<comment type="similarity">
    <text evidence="2 7">Belongs to the FliR/MopE/SpaR family.</text>
</comment>
<feature type="transmembrane region" description="Helical" evidence="7">
    <location>
        <begin position="233"/>
        <end position="251"/>
    </location>
</feature>
<evidence type="ECO:0000256" key="7">
    <source>
        <dbReference type="RuleBase" id="RU362072"/>
    </source>
</evidence>
<dbReference type="AlphaFoldDB" id="A0A6I6SNI1"/>
<evidence type="ECO:0000256" key="5">
    <source>
        <dbReference type="ARBA" id="ARBA00022989"/>
    </source>
</evidence>
<name>A0A6I6SNI1_9GAMM</name>
<feature type="transmembrane region" description="Helical" evidence="7">
    <location>
        <begin position="46"/>
        <end position="67"/>
    </location>
</feature>
<accession>A0A6I6SNI1</accession>
<keyword evidence="3 7" id="KW-1003">Cell membrane</keyword>
<evidence type="ECO:0000313" key="8">
    <source>
        <dbReference type="EMBL" id="QHC49107.1"/>
    </source>
</evidence>
<organism evidence="8 9">
    <name type="scientific">Billgrantia tianxiuensis</name>
    <dbReference type="NCBI Taxonomy" id="2497861"/>
    <lineage>
        <taxon>Bacteria</taxon>
        <taxon>Pseudomonadati</taxon>
        <taxon>Pseudomonadota</taxon>
        <taxon>Gammaproteobacteria</taxon>
        <taxon>Oceanospirillales</taxon>
        <taxon>Halomonadaceae</taxon>
        <taxon>Billgrantia</taxon>
    </lineage>
</organism>
<dbReference type="GO" id="GO:0006605">
    <property type="term" value="P:protein targeting"/>
    <property type="evidence" value="ECO:0007669"/>
    <property type="project" value="UniProtKB-UniRule"/>
</dbReference>
<evidence type="ECO:0000256" key="6">
    <source>
        <dbReference type="ARBA" id="ARBA00023136"/>
    </source>
</evidence>
<feature type="transmembrane region" description="Helical" evidence="7">
    <location>
        <begin position="192"/>
        <end position="213"/>
    </location>
</feature>
<keyword evidence="6 7" id="KW-0472">Membrane</keyword>
<evidence type="ECO:0000256" key="4">
    <source>
        <dbReference type="ARBA" id="ARBA00022692"/>
    </source>
</evidence>
<dbReference type="RefSeq" id="WP_159549828.1">
    <property type="nucleotide sequence ID" value="NZ_CP035042.1"/>
</dbReference>
<evidence type="ECO:0000256" key="1">
    <source>
        <dbReference type="ARBA" id="ARBA00004651"/>
    </source>
</evidence>
<keyword evidence="4 7" id="KW-0812">Transmembrane</keyword>
<dbReference type="PANTHER" id="PTHR30065">
    <property type="entry name" value="FLAGELLAR BIOSYNTHETIC PROTEIN FLIR"/>
    <property type="match status" value="1"/>
</dbReference>
<dbReference type="EMBL" id="CP035042">
    <property type="protein sequence ID" value="QHC49107.1"/>
    <property type="molecule type" value="Genomic_DNA"/>
</dbReference>
<feature type="transmembrane region" description="Helical" evidence="7">
    <location>
        <begin position="13"/>
        <end position="34"/>
    </location>
</feature>
<dbReference type="OrthoDB" id="9807748at2"/>
<keyword evidence="9" id="KW-1185">Reference proteome</keyword>
<dbReference type="GO" id="GO:0005886">
    <property type="term" value="C:plasma membrane"/>
    <property type="evidence" value="ECO:0007669"/>
    <property type="project" value="UniProtKB-SubCell"/>
</dbReference>
<dbReference type="InterPro" id="IPR006304">
    <property type="entry name" value="T3SS_SpaR/YscT"/>
</dbReference>
<dbReference type="NCBIfam" id="TIGR01401">
    <property type="entry name" value="fliR_like_III"/>
    <property type="match status" value="1"/>
</dbReference>
<dbReference type="PRINTS" id="PR00953">
    <property type="entry name" value="TYPE3IMRPROT"/>
</dbReference>
<dbReference type="InterPro" id="IPR002010">
    <property type="entry name" value="T3SS_IM_R"/>
</dbReference>
<gene>
    <name evidence="8" type="ORF">EKK97_05025</name>
</gene>
<dbReference type="Proteomes" id="UP000464013">
    <property type="component" value="Chromosome"/>
</dbReference>
<sequence>MTFDDFIPFLTELVYPMLMAASVGMARALGVIVITPVFNRLGLTGLIRSAVAVTIALPMIPFIFTTLPALEALSTFGLAALLVKELLIGMVIGVVFGIPFWAAEVAGELVDLQRASTMGQLLDPMASTESGVTSTLLVVTLVALFFVSGGFMVMLEGFYASYDLWPVERFVPVLETRAALLMLDLLDQVMRVGVLMVAPLVVAILIADLMLAYLARMAPSLHVFSLSLPIKNLLFTFMMLLYIVYLIPLLVEELGSLGEGYRRLEMLLGGTFELPGAREGA</sequence>
<evidence type="ECO:0000256" key="2">
    <source>
        <dbReference type="ARBA" id="ARBA00009772"/>
    </source>
</evidence>
<feature type="transmembrane region" description="Helical" evidence="7">
    <location>
        <begin position="87"/>
        <end position="110"/>
    </location>
</feature>
<dbReference type="KEGG" id="htx:EKK97_05025"/>
<evidence type="ECO:0000313" key="9">
    <source>
        <dbReference type="Proteomes" id="UP000464013"/>
    </source>
</evidence>
<feature type="transmembrane region" description="Helical" evidence="7">
    <location>
        <begin position="131"/>
        <end position="155"/>
    </location>
</feature>
<dbReference type="Pfam" id="PF01311">
    <property type="entry name" value="Bac_export_1"/>
    <property type="match status" value="1"/>
</dbReference>
<comment type="subcellular location">
    <subcellularLocation>
        <location evidence="1 7">Cell membrane</location>
        <topology evidence="1 7">Multi-pass membrane protein</topology>
    </subcellularLocation>
</comment>